<dbReference type="EMBL" id="CABPSH010000001">
    <property type="protein sequence ID" value="VVD60515.1"/>
    <property type="molecule type" value="Genomic_DNA"/>
</dbReference>
<evidence type="ECO:0000256" key="1">
    <source>
        <dbReference type="SAM" id="Coils"/>
    </source>
</evidence>
<dbReference type="GO" id="GO:0004803">
    <property type="term" value="F:transposase activity"/>
    <property type="evidence" value="ECO:0007669"/>
    <property type="project" value="InterPro"/>
</dbReference>
<reference evidence="2 3" key="1">
    <citation type="submission" date="2019-08" db="EMBL/GenBank/DDBJ databases">
        <authorList>
            <person name="Peeters C."/>
        </authorList>
    </citation>
    <scope>NUCLEOTIDE SEQUENCE [LARGE SCALE GENOMIC DNA]</scope>
    <source>
        <strain evidence="2 3">LMG 31012</strain>
    </source>
</reference>
<organism evidence="2 3">
    <name type="scientific">Pandoraea eparura</name>
    <dbReference type="NCBI Taxonomy" id="2508291"/>
    <lineage>
        <taxon>Bacteria</taxon>
        <taxon>Pseudomonadati</taxon>
        <taxon>Pseudomonadota</taxon>
        <taxon>Betaproteobacteria</taxon>
        <taxon>Burkholderiales</taxon>
        <taxon>Burkholderiaceae</taxon>
        <taxon>Pandoraea</taxon>
    </lineage>
</organism>
<proteinExistence type="predicted"/>
<name>A0A5E4RBJ1_9BURK</name>
<protein>
    <submittedName>
        <fullName evidence="2">Integrase</fullName>
    </submittedName>
</protein>
<evidence type="ECO:0000313" key="3">
    <source>
        <dbReference type="Proteomes" id="UP000400981"/>
    </source>
</evidence>
<dbReference type="GO" id="GO:0006313">
    <property type="term" value="P:DNA transposition"/>
    <property type="evidence" value="ECO:0007669"/>
    <property type="project" value="InterPro"/>
</dbReference>
<sequence length="212" mass="24585">MYSYQERVRAVELYLKLGKRSKATIRQLGYPTKNSLKAWCNEFEKSGDLQRGYVRVKPKYSEEQKNVALEHYVNHGRCFAFTLRTLGYPCRQILTEWVRERYPETRKCVVGKAGQPTAALVSKQAAVYELCTREGSAEAVARKLDVDRVTLYNWKNQLLGREAPASMKRDKGSPAETDRDELERQVEALQRNIRNLQLEQDLLKKANELLKK</sequence>
<dbReference type="InterPro" id="IPR009057">
    <property type="entry name" value="Homeodomain-like_sf"/>
</dbReference>
<evidence type="ECO:0000313" key="2">
    <source>
        <dbReference type="EMBL" id="VVD60515.1"/>
    </source>
</evidence>
<dbReference type="SUPFAM" id="SSF46689">
    <property type="entry name" value="Homeodomain-like"/>
    <property type="match status" value="1"/>
</dbReference>
<dbReference type="AlphaFoldDB" id="A0A5E4RBJ1"/>
<dbReference type="GO" id="GO:0003677">
    <property type="term" value="F:DNA binding"/>
    <property type="evidence" value="ECO:0007669"/>
    <property type="project" value="InterPro"/>
</dbReference>
<gene>
    <name evidence="2" type="ORF">PEP31012_00077</name>
</gene>
<accession>A0A5E4RBJ1</accession>
<dbReference type="Proteomes" id="UP000400981">
    <property type="component" value="Unassembled WGS sequence"/>
</dbReference>
<keyword evidence="3" id="KW-1185">Reference proteome</keyword>
<feature type="coiled-coil region" evidence="1">
    <location>
        <begin position="179"/>
        <end position="206"/>
    </location>
</feature>
<keyword evidence="1" id="KW-0175">Coiled coil</keyword>